<evidence type="ECO:0000313" key="4">
    <source>
        <dbReference type="EMBL" id="PIQ74959.1"/>
    </source>
</evidence>
<dbReference type="Pfam" id="PF00005">
    <property type="entry name" value="ABC_tran"/>
    <property type="match status" value="1"/>
</dbReference>
<keyword evidence="2 4" id="KW-0067">ATP-binding</keyword>
<dbReference type="PANTHER" id="PTHR43613">
    <property type="entry name" value="ABC TRANSPORTER, ATP-BINDING PROTEIN"/>
    <property type="match status" value="1"/>
</dbReference>
<dbReference type="SUPFAM" id="SSF52540">
    <property type="entry name" value="P-loop containing nucleoside triphosphate hydrolases"/>
    <property type="match status" value="1"/>
</dbReference>
<evidence type="ECO:0000259" key="3">
    <source>
        <dbReference type="PROSITE" id="PS50893"/>
    </source>
</evidence>
<dbReference type="EMBL" id="PCVO01000058">
    <property type="protein sequence ID" value="PIQ74959.1"/>
    <property type="molecule type" value="Genomic_DNA"/>
</dbReference>
<dbReference type="Gene3D" id="3.40.50.300">
    <property type="entry name" value="P-loop containing nucleotide triphosphate hydrolases"/>
    <property type="match status" value="1"/>
</dbReference>
<evidence type="ECO:0000256" key="2">
    <source>
        <dbReference type="ARBA" id="ARBA00022840"/>
    </source>
</evidence>
<organism evidence="4 5">
    <name type="scientific">Candidatus Portnoybacteria bacterium CG11_big_fil_rev_8_21_14_0_20_40_15</name>
    <dbReference type="NCBI Taxonomy" id="1974817"/>
    <lineage>
        <taxon>Bacteria</taxon>
        <taxon>Candidatus Portnoyibacteriota</taxon>
    </lineage>
</organism>
<comment type="caution">
    <text evidence="4">The sequence shown here is derived from an EMBL/GenBank/DDBJ whole genome shotgun (WGS) entry which is preliminary data.</text>
</comment>
<dbReference type="CDD" id="cd03230">
    <property type="entry name" value="ABC_DR_subfamily_A"/>
    <property type="match status" value="1"/>
</dbReference>
<dbReference type="AlphaFoldDB" id="A0A2H0KS31"/>
<keyword evidence="1" id="KW-0547">Nucleotide-binding</keyword>
<dbReference type="PANTHER" id="PTHR43613:SF1">
    <property type="entry name" value="ABC TRANSPORTER, ATP-BINDING PROTEIN"/>
    <property type="match status" value="1"/>
</dbReference>
<dbReference type="PROSITE" id="PS50893">
    <property type="entry name" value="ABC_TRANSPORTER_2"/>
    <property type="match status" value="1"/>
</dbReference>
<accession>A0A2H0KS31</accession>
<dbReference type="GO" id="GO:0005524">
    <property type="term" value="F:ATP binding"/>
    <property type="evidence" value="ECO:0007669"/>
    <property type="project" value="UniProtKB-KW"/>
</dbReference>
<evidence type="ECO:0000313" key="5">
    <source>
        <dbReference type="Proteomes" id="UP000229317"/>
    </source>
</evidence>
<dbReference type="InterPro" id="IPR027417">
    <property type="entry name" value="P-loop_NTPase"/>
</dbReference>
<protein>
    <submittedName>
        <fullName evidence="4">Multidrug ABC transporter ATP-binding protein</fullName>
    </submittedName>
</protein>
<dbReference type="InterPro" id="IPR003439">
    <property type="entry name" value="ABC_transporter-like_ATP-bd"/>
</dbReference>
<dbReference type="GO" id="GO:0016887">
    <property type="term" value="F:ATP hydrolysis activity"/>
    <property type="evidence" value="ECO:0007669"/>
    <property type="project" value="InterPro"/>
</dbReference>
<evidence type="ECO:0000256" key="1">
    <source>
        <dbReference type="ARBA" id="ARBA00022741"/>
    </source>
</evidence>
<dbReference type="Proteomes" id="UP000229317">
    <property type="component" value="Unassembled WGS sequence"/>
</dbReference>
<feature type="domain" description="ABC transporter" evidence="3">
    <location>
        <begin position="5"/>
        <end position="235"/>
    </location>
</feature>
<name>A0A2H0KS31_9BACT</name>
<proteinExistence type="predicted"/>
<dbReference type="SMART" id="SM00382">
    <property type="entry name" value="AAA"/>
    <property type="match status" value="1"/>
</dbReference>
<sequence length="241" mass="26601">MPKAVEVKNLSKSYGNILAVDDISFDVEENEIFALIGPNGAGKSTTLRILATVLTIGDGSASIYGLDVKKEADKVRHIISYLPEEAGAYKTLSGISYLKFMAALFSDDKSKQKEFVDMAIEICGLGNRLKDKVKTYSKGMTRKLLVARTVMTKPRLAILDEPTTGLDVVNAMEIRKIVRDLSSQGMAVLLSSHNMLEIEFLSHRVAIIDKGKIHDIGTAEQLKEEYSAKNLEEVFMALTRK</sequence>
<gene>
    <name evidence="4" type="ORF">COV84_03830</name>
</gene>
<dbReference type="InterPro" id="IPR003593">
    <property type="entry name" value="AAA+_ATPase"/>
</dbReference>
<reference evidence="4 5" key="1">
    <citation type="submission" date="2017-09" db="EMBL/GenBank/DDBJ databases">
        <title>Depth-based differentiation of microbial function through sediment-hosted aquifers and enrichment of novel symbionts in the deep terrestrial subsurface.</title>
        <authorList>
            <person name="Probst A.J."/>
            <person name="Ladd B."/>
            <person name="Jarett J.K."/>
            <person name="Geller-Mcgrath D.E."/>
            <person name="Sieber C.M."/>
            <person name="Emerson J.B."/>
            <person name="Anantharaman K."/>
            <person name="Thomas B.C."/>
            <person name="Malmstrom R."/>
            <person name="Stieglmeier M."/>
            <person name="Klingl A."/>
            <person name="Woyke T."/>
            <person name="Ryan C.M."/>
            <person name="Banfield J.F."/>
        </authorList>
    </citation>
    <scope>NUCLEOTIDE SEQUENCE [LARGE SCALE GENOMIC DNA]</scope>
    <source>
        <strain evidence="4">CG11_big_fil_rev_8_21_14_0_20_40_15</strain>
    </source>
</reference>